<dbReference type="SUPFAM" id="SSF55174">
    <property type="entry name" value="Alpha-L RNA-binding motif"/>
    <property type="match status" value="1"/>
</dbReference>
<dbReference type="Gene3D" id="3.10.290.10">
    <property type="entry name" value="RNA-binding S4 domain"/>
    <property type="match status" value="1"/>
</dbReference>
<dbReference type="Proteomes" id="UP001501577">
    <property type="component" value="Unassembled WGS sequence"/>
</dbReference>
<sequence length="90" mass="10273">MYMSKRKSRDKMKETVILKTEYMTLAQLLKELDVISSGGQAKGYLQENTVFVNGEIENRRGRKLYAGTMIEIPEIGTFFMAEKGKEDASE</sequence>
<keyword evidence="3" id="KW-1185">Reference proteome</keyword>
<dbReference type="PROSITE" id="PS50889">
    <property type="entry name" value="S4"/>
    <property type="match status" value="1"/>
</dbReference>
<dbReference type="EMBL" id="BAAAXQ010000028">
    <property type="protein sequence ID" value="GAA3015586.1"/>
    <property type="molecule type" value="Genomic_DNA"/>
</dbReference>
<dbReference type="CDD" id="cd00165">
    <property type="entry name" value="S4"/>
    <property type="match status" value="1"/>
</dbReference>
<dbReference type="Pfam" id="PF13275">
    <property type="entry name" value="S4_2"/>
    <property type="match status" value="1"/>
</dbReference>
<evidence type="ECO:0000313" key="2">
    <source>
        <dbReference type="EMBL" id="GAA3015586.1"/>
    </source>
</evidence>
<evidence type="ECO:0000313" key="3">
    <source>
        <dbReference type="Proteomes" id="UP001501577"/>
    </source>
</evidence>
<proteinExistence type="predicted"/>
<keyword evidence="1" id="KW-0694">RNA-binding</keyword>
<dbReference type="InterPro" id="IPR036986">
    <property type="entry name" value="S4_RNA-bd_sf"/>
</dbReference>
<evidence type="ECO:0000256" key="1">
    <source>
        <dbReference type="PROSITE-ProRule" id="PRU00182"/>
    </source>
</evidence>
<organism evidence="2 3">
    <name type="scientific">Tetragenococcus solitarius</name>
    <dbReference type="NCBI Taxonomy" id="71453"/>
    <lineage>
        <taxon>Bacteria</taxon>
        <taxon>Bacillati</taxon>
        <taxon>Bacillota</taxon>
        <taxon>Bacilli</taxon>
        <taxon>Lactobacillales</taxon>
        <taxon>Enterococcaceae</taxon>
        <taxon>Tetragenococcus</taxon>
    </lineage>
</organism>
<comment type="caution">
    <text evidence="2">The sequence shown here is derived from an EMBL/GenBank/DDBJ whole genome shotgun (WGS) entry which is preliminary data.</text>
</comment>
<dbReference type="InterPro" id="IPR014330">
    <property type="entry name" value="RNA-bd_S4-rel_YaaA"/>
</dbReference>
<dbReference type="NCBIfam" id="TIGR02988">
    <property type="entry name" value="YaaA_near_RecF"/>
    <property type="match status" value="1"/>
</dbReference>
<reference evidence="2 3" key="1">
    <citation type="journal article" date="2019" name="Int. J. Syst. Evol. Microbiol.">
        <title>The Global Catalogue of Microorganisms (GCM) 10K type strain sequencing project: providing services to taxonomists for standard genome sequencing and annotation.</title>
        <authorList>
            <consortium name="The Broad Institute Genomics Platform"/>
            <consortium name="The Broad Institute Genome Sequencing Center for Infectious Disease"/>
            <person name="Wu L."/>
            <person name="Ma J."/>
        </authorList>
    </citation>
    <scope>NUCLEOTIDE SEQUENCE [LARGE SCALE GENOMIC DNA]</scope>
    <source>
        <strain evidence="2 3">JCM 8736</strain>
    </source>
</reference>
<protein>
    <submittedName>
        <fullName evidence="2">S4 domain-containing protein YaaA</fullName>
    </submittedName>
</protein>
<accession>A0ABN3Y3Q0</accession>
<name>A0ABN3Y3Q0_9ENTE</name>
<gene>
    <name evidence="2" type="primary">yaaA</name>
    <name evidence="2" type="ORF">GCM10019998_09750</name>
</gene>